<dbReference type="GO" id="GO:0003941">
    <property type="term" value="F:L-serine ammonia-lyase activity"/>
    <property type="evidence" value="ECO:0007669"/>
    <property type="project" value="TreeGrafter"/>
</dbReference>
<comment type="caution">
    <text evidence="8">The sequence shown here is derived from an EMBL/GenBank/DDBJ whole genome shotgun (WGS) entry which is preliminary data.</text>
</comment>
<organism evidence="8 9">
    <name type="scientific">Pseudolycoriella hygida</name>
    <dbReference type="NCBI Taxonomy" id="35572"/>
    <lineage>
        <taxon>Eukaryota</taxon>
        <taxon>Metazoa</taxon>
        <taxon>Ecdysozoa</taxon>
        <taxon>Arthropoda</taxon>
        <taxon>Hexapoda</taxon>
        <taxon>Insecta</taxon>
        <taxon>Pterygota</taxon>
        <taxon>Neoptera</taxon>
        <taxon>Endopterygota</taxon>
        <taxon>Diptera</taxon>
        <taxon>Nematocera</taxon>
        <taxon>Sciaroidea</taxon>
        <taxon>Sciaridae</taxon>
        <taxon>Pseudolycoriella</taxon>
    </lineage>
</organism>
<dbReference type="GO" id="GO:0006565">
    <property type="term" value="P:L-serine catabolic process"/>
    <property type="evidence" value="ECO:0007669"/>
    <property type="project" value="TreeGrafter"/>
</dbReference>
<keyword evidence="9" id="KW-1185">Reference proteome</keyword>
<dbReference type="Gene3D" id="3.40.50.1100">
    <property type="match status" value="2"/>
</dbReference>
<dbReference type="NCBIfam" id="TIGR01127">
    <property type="entry name" value="ilvA_1Cterm"/>
    <property type="match status" value="1"/>
</dbReference>
<dbReference type="GO" id="GO:0006567">
    <property type="term" value="P:L-threonine catabolic process"/>
    <property type="evidence" value="ECO:0007669"/>
    <property type="project" value="InterPro"/>
</dbReference>
<dbReference type="GO" id="GO:0009097">
    <property type="term" value="P:isoleucine biosynthetic process"/>
    <property type="evidence" value="ECO:0007669"/>
    <property type="project" value="TreeGrafter"/>
</dbReference>
<evidence type="ECO:0000313" key="9">
    <source>
        <dbReference type="Proteomes" id="UP001151699"/>
    </source>
</evidence>
<dbReference type="CDD" id="cd04886">
    <property type="entry name" value="ACT_ThrD-II-like"/>
    <property type="match status" value="1"/>
</dbReference>
<evidence type="ECO:0000313" key="8">
    <source>
        <dbReference type="EMBL" id="KAJ6646823.1"/>
    </source>
</evidence>
<reference evidence="8" key="1">
    <citation type="submission" date="2022-07" db="EMBL/GenBank/DDBJ databases">
        <authorList>
            <person name="Trinca V."/>
            <person name="Uliana J.V.C."/>
            <person name="Torres T.T."/>
            <person name="Ward R.J."/>
            <person name="Monesi N."/>
        </authorList>
    </citation>
    <scope>NUCLEOTIDE SEQUENCE</scope>
    <source>
        <strain evidence="8">HSMRA1968</strain>
        <tissue evidence="8">Whole embryos</tissue>
    </source>
</reference>
<evidence type="ECO:0000256" key="1">
    <source>
        <dbReference type="ARBA" id="ARBA00001933"/>
    </source>
</evidence>
<dbReference type="PANTHER" id="PTHR48078">
    <property type="entry name" value="THREONINE DEHYDRATASE, MITOCHONDRIAL-RELATED"/>
    <property type="match status" value="1"/>
</dbReference>
<evidence type="ECO:0000256" key="3">
    <source>
        <dbReference type="ARBA" id="ARBA00022898"/>
    </source>
</evidence>
<comment type="cofactor">
    <cofactor evidence="1">
        <name>pyridoxal 5'-phosphate</name>
        <dbReference type="ChEBI" id="CHEBI:597326"/>
    </cofactor>
</comment>
<evidence type="ECO:0000256" key="6">
    <source>
        <dbReference type="ARBA" id="ARBA00042605"/>
    </source>
</evidence>
<dbReference type="Proteomes" id="UP001151699">
    <property type="component" value="Chromosome A"/>
</dbReference>
<evidence type="ECO:0000259" key="7">
    <source>
        <dbReference type="Pfam" id="PF00291"/>
    </source>
</evidence>
<feature type="domain" description="Tryptophan synthase beta chain-like PALP" evidence="7">
    <location>
        <begin position="58"/>
        <end position="345"/>
    </location>
</feature>
<gene>
    <name evidence="8" type="primary">tdcB_1</name>
    <name evidence="8" type="ORF">Bhyg_02037</name>
</gene>
<evidence type="ECO:0000256" key="5">
    <source>
        <dbReference type="ARBA" id="ARBA00041766"/>
    </source>
</evidence>
<dbReference type="EMBL" id="WJQU01000001">
    <property type="protein sequence ID" value="KAJ6646823.1"/>
    <property type="molecule type" value="Genomic_DNA"/>
</dbReference>
<dbReference type="FunFam" id="3.40.50.1100:FF:000007">
    <property type="entry name" value="L-threonine dehydratase catabolic TdcB"/>
    <property type="match status" value="1"/>
</dbReference>
<dbReference type="InterPro" id="IPR001926">
    <property type="entry name" value="TrpB-like_PALP"/>
</dbReference>
<evidence type="ECO:0000256" key="4">
    <source>
        <dbReference type="ARBA" id="ARBA00023239"/>
    </source>
</evidence>
<accession>A0A9Q0S7E2</accession>
<comment type="similarity">
    <text evidence="2">Belongs to the serine/threonine dehydratase family.</text>
</comment>
<dbReference type="OrthoDB" id="4418812at2759"/>
<proteinExistence type="inferred from homology"/>
<keyword evidence="4" id="KW-0456">Lyase</keyword>
<dbReference type="InterPro" id="IPR005789">
    <property type="entry name" value="Thr_deHydtase_catblc"/>
</dbReference>
<dbReference type="InterPro" id="IPR050147">
    <property type="entry name" value="Ser/Thr_Dehydratase"/>
</dbReference>
<protein>
    <recommendedName>
        <fullName evidence="5">L-serine deaminase</fullName>
    </recommendedName>
    <alternativeName>
        <fullName evidence="6">L-threonine dehydratase</fullName>
    </alternativeName>
</protein>
<name>A0A9Q0S7E2_9DIPT</name>
<evidence type="ECO:0000256" key="2">
    <source>
        <dbReference type="ARBA" id="ARBA00010869"/>
    </source>
</evidence>
<dbReference type="InterPro" id="IPR036052">
    <property type="entry name" value="TrpB-like_PALP_sf"/>
</dbReference>
<sequence>MISGKGNNDGNHLATIPKSESTKVDEKLCELEDPLCSPNNIQKITFQDVTTAAFLIKGGVECTPCSKSQLSGQLGMSIYLKKEFLQYTGSFKERGARYSLLALSDEQKKRGVISASLGNHAQGLSYHANLLGIPCTVVMPLAAPIMKIQKCRNYGANVIIYGSDMSESKNHAMTISREKNILYINGYDHPHIIAGQGTIGLEICEQVKDADAIVVPVGGGGLIAGVSAAVKGLRSNIKVIGVESEKCQSFTNAMQNGSPIYTQNLPTLADGLAVPCVGYNAFATVMPLLDKMVVVKEEWIALAILRLVELEKCVVEGAGAAGLAAILAGHLNEFKNKKVVILLCGGNIDTTIFGRCLERGLAAEGRLLKFVVTVSDRPGGISDLCKLMASIGVSIKDIMHERAFIRDIYSVEVKVICETRDWAHSEELRKLLKENYTQVVFSDVPMAISPSA</sequence>
<dbReference type="AlphaFoldDB" id="A0A9Q0S7E2"/>
<dbReference type="CDD" id="cd01562">
    <property type="entry name" value="Thr-dehyd"/>
    <property type="match status" value="1"/>
</dbReference>
<dbReference type="PANTHER" id="PTHR48078:SF19">
    <property type="entry name" value="ACT DOMAIN-CONTAINING PROTEIN"/>
    <property type="match status" value="1"/>
</dbReference>
<dbReference type="GO" id="GO:0004794">
    <property type="term" value="F:threonine deaminase activity"/>
    <property type="evidence" value="ECO:0007669"/>
    <property type="project" value="InterPro"/>
</dbReference>
<dbReference type="InterPro" id="IPR044561">
    <property type="entry name" value="ACT_ThrD-II-like"/>
</dbReference>
<keyword evidence="3" id="KW-0663">Pyridoxal phosphate</keyword>
<dbReference type="SUPFAM" id="SSF53686">
    <property type="entry name" value="Tryptophan synthase beta subunit-like PLP-dependent enzymes"/>
    <property type="match status" value="1"/>
</dbReference>
<dbReference type="Pfam" id="PF00291">
    <property type="entry name" value="PALP"/>
    <property type="match status" value="1"/>
</dbReference>